<keyword evidence="4" id="KW-0238">DNA-binding</keyword>
<dbReference type="PANTHER" id="PTHR12198:SF0">
    <property type="entry name" value="HOMEOBOX PROTEIN PROSPERO"/>
    <property type="match status" value="1"/>
</dbReference>
<feature type="region of interest" description="Disordered" evidence="8">
    <location>
        <begin position="171"/>
        <end position="251"/>
    </location>
</feature>
<dbReference type="PANTHER" id="PTHR12198">
    <property type="entry name" value="HOMEOBOX PROTEIN PROSPERO/PROX-1/CEH-26"/>
    <property type="match status" value="1"/>
</dbReference>
<dbReference type="GO" id="GO:0010001">
    <property type="term" value="P:glial cell differentiation"/>
    <property type="evidence" value="ECO:0007669"/>
    <property type="project" value="UniProtKB-ARBA"/>
</dbReference>
<dbReference type="InterPro" id="IPR023082">
    <property type="entry name" value="Homeo_prospero_dom"/>
</dbReference>
<dbReference type="AlphaFoldDB" id="A0A8S1GYU1"/>
<evidence type="ECO:0000256" key="1">
    <source>
        <dbReference type="ARBA" id="ARBA00004123"/>
    </source>
</evidence>
<dbReference type="Proteomes" id="UP000835052">
    <property type="component" value="Unassembled WGS sequence"/>
</dbReference>
<evidence type="ECO:0000256" key="8">
    <source>
        <dbReference type="SAM" id="MobiDB-lite"/>
    </source>
</evidence>
<evidence type="ECO:0000256" key="3">
    <source>
        <dbReference type="ARBA" id="ARBA00023015"/>
    </source>
</evidence>
<comment type="subcellular location">
    <subcellularLocation>
        <location evidence="1">Nucleus</location>
    </subcellularLocation>
</comment>
<feature type="compositionally biased region" description="Low complexity" evidence="8">
    <location>
        <begin position="190"/>
        <end position="200"/>
    </location>
</feature>
<dbReference type="GO" id="GO:0000981">
    <property type="term" value="F:DNA-binding transcription factor activity, RNA polymerase II-specific"/>
    <property type="evidence" value="ECO:0007669"/>
    <property type="project" value="TreeGrafter"/>
</dbReference>
<sequence>MPHSDRIPFEPWRTPEFNIVIVVGRNILVQLDAQYPLSSFRDPPSGPPMSSGGALPPTFSPFSPFSYLFPQQSSPFSAAAAAAAAAAHQQRLKIKRHRQRVDAGEPRNSFQGKNGKEMMASNESINSLWMANSPSAVCEAKSVEQPTDLSFKGLTPVDDTEQLDVDVVEEKDDLCEDSEEPNSKEETPASRESPSSTSSASKRKSFQPQKIGEQLEANDDEETDSVKNDSVEDETEMIEKLTEEKPASENREYSALQAQLSASPVKFPGDVFEAQKKLYNALLEQQRKFMPPTNDERKIDYNHLVQTLKNEIIENLSSSIERVVREWATAEIARQAQSNNNEFRQPPVQHPLFPANPLTQFPLAHGMNSGIFPSTFNAFNLHAFNALRRTAVINEEDTPKKKKSRTADVMKKEDSNSVRDSSPFSPPASPSMGHTTPNMSRYFPPTLVGHPLYGGVSFGEREDSPTNSDELSDCGPYDGSHSSTLTPMHLRKAKLMFFYTRYPNSNLLKSYFPDIRFNKNNTAQLVKWFSNFREFYYIQMEKFARQLLAEGVKRREDIFVSKDSELFKALNTHYNRNNHIQPPEKLVYVVQESLREFFDAVRMGKDNEPSWKKTIYKVINRLDDVIPEYFKDPNFLDRLDS</sequence>
<dbReference type="EMBL" id="CAJGYM010000008">
    <property type="protein sequence ID" value="CAD6188411.1"/>
    <property type="molecule type" value="Genomic_DNA"/>
</dbReference>
<dbReference type="PROSITE" id="PS51818">
    <property type="entry name" value="HOMEO_PROSPERO"/>
    <property type="match status" value="1"/>
</dbReference>
<protein>
    <recommendedName>
        <fullName evidence="9">Prospero domain-containing protein</fullName>
    </recommendedName>
</protein>
<accession>A0A8S1GYU1</accession>
<name>A0A8S1GYU1_9PELO</name>
<dbReference type="Pfam" id="PF05044">
    <property type="entry name" value="HPD"/>
    <property type="match status" value="1"/>
</dbReference>
<evidence type="ECO:0000256" key="6">
    <source>
        <dbReference type="ARBA" id="ARBA00023163"/>
    </source>
</evidence>
<evidence type="ECO:0000313" key="11">
    <source>
        <dbReference type="Proteomes" id="UP000835052"/>
    </source>
</evidence>
<feature type="region of interest" description="Disordered" evidence="8">
    <location>
        <begin position="458"/>
        <end position="478"/>
    </location>
</feature>
<organism evidence="10 11">
    <name type="scientific">Caenorhabditis auriculariae</name>
    <dbReference type="NCBI Taxonomy" id="2777116"/>
    <lineage>
        <taxon>Eukaryota</taxon>
        <taxon>Metazoa</taxon>
        <taxon>Ecdysozoa</taxon>
        <taxon>Nematoda</taxon>
        <taxon>Chromadorea</taxon>
        <taxon>Rhabditida</taxon>
        <taxon>Rhabditina</taxon>
        <taxon>Rhabditomorpha</taxon>
        <taxon>Rhabditoidea</taxon>
        <taxon>Rhabditidae</taxon>
        <taxon>Peloderinae</taxon>
        <taxon>Caenorhabditis</taxon>
    </lineage>
</organism>
<dbReference type="InterPro" id="IPR009057">
    <property type="entry name" value="Homeodomain-like_sf"/>
</dbReference>
<dbReference type="InterPro" id="IPR039350">
    <property type="entry name" value="Prospero_homeodomain"/>
</dbReference>
<evidence type="ECO:0000256" key="5">
    <source>
        <dbReference type="ARBA" id="ARBA00023155"/>
    </source>
</evidence>
<evidence type="ECO:0000313" key="10">
    <source>
        <dbReference type="EMBL" id="CAD6188411.1"/>
    </source>
</evidence>
<keyword evidence="6" id="KW-0804">Transcription</keyword>
<dbReference type="SUPFAM" id="SSF46689">
    <property type="entry name" value="Homeodomain-like"/>
    <property type="match status" value="1"/>
</dbReference>
<evidence type="ECO:0000256" key="7">
    <source>
        <dbReference type="ARBA" id="ARBA00023242"/>
    </source>
</evidence>
<feature type="compositionally biased region" description="Acidic residues" evidence="8">
    <location>
        <begin position="171"/>
        <end position="180"/>
    </location>
</feature>
<proteinExistence type="predicted"/>
<dbReference type="GO" id="GO:0048468">
    <property type="term" value="P:cell development"/>
    <property type="evidence" value="ECO:0007669"/>
    <property type="project" value="UniProtKB-ARBA"/>
</dbReference>
<dbReference type="Gene3D" id="1.10.10.500">
    <property type="entry name" value="Homeo-prospero domain"/>
    <property type="match status" value="1"/>
</dbReference>
<keyword evidence="2" id="KW-0217">Developmental protein</keyword>
<keyword evidence="5" id="KW-0371">Homeobox</keyword>
<evidence type="ECO:0000256" key="2">
    <source>
        <dbReference type="ARBA" id="ARBA00022473"/>
    </source>
</evidence>
<dbReference type="GO" id="GO:0000978">
    <property type="term" value="F:RNA polymerase II cis-regulatory region sequence-specific DNA binding"/>
    <property type="evidence" value="ECO:0007669"/>
    <property type="project" value="TreeGrafter"/>
</dbReference>
<evidence type="ECO:0000259" key="9">
    <source>
        <dbReference type="PROSITE" id="PS51818"/>
    </source>
</evidence>
<feature type="compositionally biased region" description="Basic and acidic residues" evidence="8">
    <location>
        <begin position="405"/>
        <end position="417"/>
    </location>
</feature>
<keyword evidence="7" id="KW-0539">Nucleus</keyword>
<dbReference type="OrthoDB" id="10038576at2759"/>
<feature type="compositionally biased region" description="Basic and acidic residues" evidence="8">
    <location>
        <begin position="237"/>
        <end position="251"/>
    </location>
</feature>
<dbReference type="GO" id="GO:0005634">
    <property type="term" value="C:nucleus"/>
    <property type="evidence" value="ECO:0007669"/>
    <property type="project" value="UniProtKB-SubCell"/>
</dbReference>
<dbReference type="InterPro" id="IPR037131">
    <property type="entry name" value="Homeo_prospero_dom_sf"/>
</dbReference>
<evidence type="ECO:0000256" key="4">
    <source>
        <dbReference type="ARBA" id="ARBA00023125"/>
    </source>
</evidence>
<keyword evidence="3" id="KW-0805">Transcription regulation</keyword>
<feature type="region of interest" description="Disordered" evidence="8">
    <location>
        <begin position="395"/>
        <end position="438"/>
    </location>
</feature>
<feature type="region of interest" description="Disordered" evidence="8">
    <location>
        <begin position="96"/>
        <end position="118"/>
    </location>
</feature>
<reference evidence="10" key="1">
    <citation type="submission" date="2020-10" db="EMBL/GenBank/DDBJ databases">
        <authorList>
            <person name="Kikuchi T."/>
        </authorList>
    </citation>
    <scope>NUCLEOTIDE SEQUENCE</scope>
    <source>
        <strain evidence="10">NKZ352</strain>
    </source>
</reference>
<gene>
    <name evidence="10" type="ORF">CAUJ_LOCUS4330</name>
</gene>
<dbReference type="FunFam" id="1.10.10.500:FF:000002">
    <property type="entry name" value="Prospero homeobox 3"/>
    <property type="match status" value="1"/>
</dbReference>
<feature type="domain" description="Prospero" evidence="9">
    <location>
        <begin position="482"/>
        <end position="640"/>
    </location>
</feature>
<comment type="caution">
    <text evidence="10">The sequence shown here is derived from an EMBL/GenBank/DDBJ whole genome shotgun (WGS) entry which is preliminary data.</text>
</comment>
<keyword evidence="11" id="KW-1185">Reference proteome</keyword>